<dbReference type="GeneID" id="42694623"/>
<organism evidence="1 2">
    <name type="scientific">Dolosigranulum pigrum</name>
    <dbReference type="NCBI Taxonomy" id="29394"/>
    <lineage>
        <taxon>Bacteria</taxon>
        <taxon>Bacillati</taxon>
        <taxon>Bacillota</taxon>
        <taxon>Bacilli</taxon>
        <taxon>Lactobacillales</taxon>
        <taxon>Carnobacteriaceae</taxon>
        <taxon>Dolosigranulum</taxon>
    </lineage>
</organism>
<name>A0A516GIH6_9LACT</name>
<dbReference type="AlphaFoldDB" id="A0A516GIH6"/>
<evidence type="ECO:0000313" key="2">
    <source>
        <dbReference type="Proteomes" id="UP000315953"/>
    </source>
</evidence>
<dbReference type="EMBL" id="CP041626">
    <property type="protein sequence ID" value="QDO91321.1"/>
    <property type="molecule type" value="Genomic_DNA"/>
</dbReference>
<gene>
    <name evidence="1" type="ORF">FNV33_04355</name>
</gene>
<accession>A0A516GIH6</accession>
<dbReference type="KEGG" id="dpm:FNV33_04355"/>
<dbReference type="RefSeq" id="WP_004636383.1">
    <property type="nucleotide sequence ID" value="NZ_CBCRTD010000001.1"/>
</dbReference>
<proteinExistence type="predicted"/>
<evidence type="ECO:0000313" key="1">
    <source>
        <dbReference type="EMBL" id="QDO91321.1"/>
    </source>
</evidence>
<reference evidence="1 2" key="1">
    <citation type="submission" date="2019-07" db="EMBL/GenBank/DDBJ databases">
        <title>Genome assembly of a nasal isolate of Dolosigranulum pigrum from a chronic sinusitis patient.</title>
        <authorList>
            <person name="Baig S."/>
            <person name="Overballe-Petersen S."/>
            <person name="Kaspar U."/>
            <person name="Rendboe A."/>
            <person name="de Man T."/>
            <person name="Liu C."/>
            <person name="Price L.B."/>
            <person name="Stegger M."/>
            <person name="Becker K."/>
            <person name="Skytt Andersen P."/>
        </authorList>
    </citation>
    <scope>NUCLEOTIDE SEQUENCE [LARGE SCALE GENOMIC DNA]</scope>
    <source>
        <strain evidence="1 2">83VPs-KB5</strain>
    </source>
</reference>
<sequence>MEVLDSWKRVNKKNRKFADIFGYLLVYPMYPKAAIIGPQKESDQFEEKLDKCIADKYDYFADEYGYDSEEKRKRIETNKYVFYD</sequence>
<protein>
    <submittedName>
        <fullName evidence="1">Peptidase</fullName>
    </submittedName>
</protein>
<dbReference type="Proteomes" id="UP000315953">
    <property type="component" value="Chromosome"/>
</dbReference>